<feature type="non-terminal residue" evidence="1">
    <location>
        <position position="1"/>
    </location>
</feature>
<protein>
    <recommendedName>
        <fullName evidence="3">Actin</fullName>
    </recommendedName>
</protein>
<name>A0AAW0VZH9_CHEQU</name>
<evidence type="ECO:0000313" key="1">
    <source>
        <dbReference type="EMBL" id="KAK8722250.1"/>
    </source>
</evidence>
<evidence type="ECO:0000313" key="2">
    <source>
        <dbReference type="Proteomes" id="UP001445076"/>
    </source>
</evidence>
<gene>
    <name evidence="1" type="ORF">OTU49_012340</name>
</gene>
<reference evidence="1 2" key="1">
    <citation type="journal article" date="2024" name="BMC Genomics">
        <title>Genome assembly of redclaw crayfish (Cherax quadricarinatus) provides insights into its immune adaptation and hypoxia tolerance.</title>
        <authorList>
            <person name="Liu Z."/>
            <person name="Zheng J."/>
            <person name="Li H."/>
            <person name="Fang K."/>
            <person name="Wang S."/>
            <person name="He J."/>
            <person name="Zhou D."/>
            <person name="Weng S."/>
            <person name="Chi M."/>
            <person name="Gu Z."/>
            <person name="He J."/>
            <person name="Li F."/>
            <person name="Wang M."/>
        </authorList>
    </citation>
    <scope>NUCLEOTIDE SEQUENCE [LARGE SCALE GENOMIC DNA]</scope>
    <source>
        <strain evidence="1">ZL_2023a</strain>
    </source>
</reference>
<organism evidence="1 2">
    <name type="scientific">Cherax quadricarinatus</name>
    <name type="common">Australian red claw crayfish</name>
    <dbReference type="NCBI Taxonomy" id="27406"/>
    <lineage>
        <taxon>Eukaryota</taxon>
        <taxon>Metazoa</taxon>
        <taxon>Ecdysozoa</taxon>
        <taxon>Arthropoda</taxon>
        <taxon>Crustacea</taxon>
        <taxon>Multicrustacea</taxon>
        <taxon>Malacostraca</taxon>
        <taxon>Eumalacostraca</taxon>
        <taxon>Eucarida</taxon>
        <taxon>Decapoda</taxon>
        <taxon>Pleocyemata</taxon>
        <taxon>Astacidea</taxon>
        <taxon>Parastacoidea</taxon>
        <taxon>Parastacidae</taxon>
        <taxon>Cherax</taxon>
    </lineage>
</organism>
<evidence type="ECO:0008006" key="3">
    <source>
        <dbReference type="Google" id="ProtNLM"/>
    </source>
</evidence>
<keyword evidence="2" id="KW-1185">Reference proteome</keyword>
<dbReference type="Proteomes" id="UP001445076">
    <property type="component" value="Unassembled WGS sequence"/>
</dbReference>
<dbReference type="EMBL" id="JARKIK010000096">
    <property type="protein sequence ID" value="KAK8722250.1"/>
    <property type="molecule type" value="Genomic_DNA"/>
</dbReference>
<dbReference type="InterPro" id="IPR043129">
    <property type="entry name" value="ATPase_NBD"/>
</dbReference>
<accession>A0AAW0VZH9</accession>
<dbReference type="SUPFAM" id="SSF53067">
    <property type="entry name" value="Actin-like ATPase domain"/>
    <property type="match status" value="1"/>
</dbReference>
<dbReference type="AlphaFoldDB" id="A0AAW0VZH9"/>
<comment type="caution">
    <text evidence="1">The sequence shown here is derived from an EMBL/GenBank/DDBJ whole genome shotgun (WGS) entry which is preliminary data.</text>
</comment>
<sequence length="113" mass="12710">NNNNNMANVFILDNGAYSIKGGFSNQNEPRIMPNAIMKAKSERRRPFIADQVEDCRDASGLFYILPFQKLATCLSTNTIGTDLGSCAVYWWSRASVLHTLCLTSKARSRRMPF</sequence>
<dbReference type="Gene3D" id="3.30.420.40">
    <property type="match status" value="1"/>
</dbReference>
<proteinExistence type="predicted"/>